<dbReference type="GO" id="GO:0046872">
    <property type="term" value="F:metal ion binding"/>
    <property type="evidence" value="ECO:0007669"/>
    <property type="project" value="InterPro"/>
</dbReference>
<dbReference type="Pfam" id="PF05193">
    <property type="entry name" value="Peptidase_M16_C"/>
    <property type="match status" value="1"/>
</dbReference>
<dbReference type="RefSeq" id="WP_136404932.1">
    <property type="nucleotide sequence ID" value="NZ_SSWX01000002.1"/>
</dbReference>
<dbReference type="EMBL" id="SSWX01000002">
    <property type="protein sequence ID" value="THJ36027.1"/>
    <property type="molecule type" value="Genomic_DNA"/>
</dbReference>
<dbReference type="InterPro" id="IPR050361">
    <property type="entry name" value="MPP/UQCRC_Complex"/>
</dbReference>
<accession>A0A4S5BT52</accession>
<dbReference type="Proteomes" id="UP000306236">
    <property type="component" value="Unassembled WGS sequence"/>
</dbReference>
<dbReference type="InterPro" id="IPR007863">
    <property type="entry name" value="Peptidase_M16_C"/>
</dbReference>
<dbReference type="PANTHER" id="PTHR11851">
    <property type="entry name" value="METALLOPROTEASE"/>
    <property type="match status" value="1"/>
</dbReference>
<name>A0A4S5BT52_9BURK</name>
<dbReference type="InterPro" id="IPR011249">
    <property type="entry name" value="Metalloenz_LuxS/M16"/>
</dbReference>
<comment type="caution">
    <text evidence="2">The sequence shown here is derived from an EMBL/GenBank/DDBJ whole genome shotgun (WGS) entry which is preliminary data.</text>
</comment>
<dbReference type="AlphaFoldDB" id="A0A4S5BT52"/>
<dbReference type="SUPFAM" id="SSF63411">
    <property type="entry name" value="LuxS/MPP-like metallohydrolase"/>
    <property type="match status" value="2"/>
</dbReference>
<proteinExistence type="predicted"/>
<keyword evidence="3" id="KW-1185">Reference proteome</keyword>
<evidence type="ECO:0000313" key="3">
    <source>
        <dbReference type="Proteomes" id="UP000306236"/>
    </source>
</evidence>
<evidence type="ECO:0000259" key="1">
    <source>
        <dbReference type="Pfam" id="PF05193"/>
    </source>
</evidence>
<reference evidence="2 3" key="1">
    <citation type="submission" date="2019-04" db="EMBL/GenBank/DDBJ databases">
        <title>Lampropedia sp YIM MLB12 draf genome.</title>
        <authorList>
            <person name="Wang Y.-X."/>
        </authorList>
    </citation>
    <scope>NUCLEOTIDE SEQUENCE [LARGE SCALE GENOMIC DNA]</scope>
    <source>
        <strain evidence="2 3">YIM MLB12</strain>
    </source>
</reference>
<sequence>MNTLTPSFTSSVAQSRTTRLVVKLCAIAALSTPLWSQAETKGLLPITHWQQANGAQIWLVQSDSLPMVDVQIDFDGGQRRNPANQIGLASATASMLGKGVKAAHGRPALNEDQLGEAWADLGASFGASASSDRFTFRLRSLTDSKLLPQATALAAQQIGQPAWPAPVWERERAQWSAAIREAQTRPGTIANDSFAKAVYGNHPYGYITTPQSLQNMDTKAMQAFYAQHVQPCRAKATVVGNVNKAQADQLVSALLADLPADSQCASLPSVAEVAPLTKATEQRIPFASEQAQVLIGQPGIKRDDPDFLTLLVANHILGGSGFGSRLMEEVREKRGLVYGVYSGFSPGNHAGAFTIGLQTRADQAEEAAQLVHEIVADFVANGPTEKELQDAKANLIGGFALRIDSNEKLLGNVANIAWNDLPLDYLNTWSDKVQAITVEDIRTALKKHLQPEAMVTVVVGGAAS</sequence>
<protein>
    <submittedName>
        <fullName evidence="2">Insulinase family protein</fullName>
    </submittedName>
</protein>
<evidence type="ECO:0000313" key="2">
    <source>
        <dbReference type="EMBL" id="THJ36027.1"/>
    </source>
</evidence>
<feature type="domain" description="Peptidase M16 C-terminal" evidence="1">
    <location>
        <begin position="219"/>
        <end position="395"/>
    </location>
</feature>
<dbReference type="PANTHER" id="PTHR11851:SF224">
    <property type="entry name" value="PROCESSING PROTEASE"/>
    <property type="match status" value="1"/>
</dbReference>
<organism evidence="2 3">
    <name type="scientific">Lampropedia aestuarii</name>
    <dbReference type="NCBI Taxonomy" id="2562762"/>
    <lineage>
        <taxon>Bacteria</taxon>
        <taxon>Pseudomonadati</taxon>
        <taxon>Pseudomonadota</taxon>
        <taxon>Betaproteobacteria</taxon>
        <taxon>Burkholderiales</taxon>
        <taxon>Comamonadaceae</taxon>
        <taxon>Lampropedia</taxon>
    </lineage>
</organism>
<gene>
    <name evidence="2" type="ORF">E8K88_01765</name>
</gene>
<dbReference type="OrthoDB" id="9811314at2"/>
<dbReference type="Gene3D" id="3.30.830.10">
    <property type="entry name" value="Metalloenzyme, LuxS/M16 peptidase-like"/>
    <property type="match status" value="2"/>
</dbReference>